<keyword evidence="9" id="KW-0378">Hydrolase</keyword>
<evidence type="ECO:0000256" key="15">
    <source>
        <dbReference type="ARBA" id="ARBA00034000"/>
    </source>
</evidence>
<keyword evidence="13" id="KW-0511">Multifunctional enzyme</keyword>
<dbReference type="PANTHER" id="PTHR32282:SF11">
    <property type="entry name" value="PENICILLIN-BINDING PROTEIN 1B"/>
    <property type="match status" value="1"/>
</dbReference>
<evidence type="ECO:0000256" key="12">
    <source>
        <dbReference type="ARBA" id="ARBA00023136"/>
    </source>
</evidence>
<evidence type="ECO:0000256" key="17">
    <source>
        <dbReference type="SAM" id="MobiDB-lite"/>
    </source>
</evidence>
<reference evidence="20 21" key="1">
    <citation type="journal article" date="2016" name="Nat. Commun.">
        <title>Thousands of microbial genomes shed light on interconnected biogeochemical processes in an aquifer system.</title>
        <authorList>
            <person name="Anantharaman K."/>
            <person name="Brown C.T."/>
            <person name="Hug L.A."/>
            <person name="Sharon I."/>
            <person name="Castelle C.J."/>
            <person name="Probst A.J."/>
            <person name="Thomas B.C."/>
            <person name="Singh A."/>
            <person name="Wilkins M.J."/>
            <person name="Karaoz U."/>
            <person name="Brodie E.L."/>
            <person name="Williams K.H."/>
            <person name="Hubbard S.S."/>
            <person name="Banfield J.F."/>
        </authorList>
    </citation>
    <scope>NUCLEOTIDE SEQUENCE [LARGE SCALE GENOMIC DNA]</scope>
</reference>
<keyword evidence="14" id="KW-0961">Cell wall biogenesis/degradation</keyword>
<evidence type="ECO:0000256" key="8">
    <source>
        <dbReference type="ARBA" id="ARBA00022679"/>
    </source>
</evidence>
<evidence type="ECO:0000256" key="14">
    <source>
        <dbReference type="ARBA" id="ARBA00023316"/>
    </source>
</evidence>
<dbReference type="GO" id="GO:0071555">
    <property type="term" value="P:cell wall organization"/>
    <property type="evidence" value="ECO:0007669"/>
    <property type="project" value="UniProtKB-KW"/>
</dbReference>
<comment type="similarity">
    <text evidence="3">In the N-terminal section; belongs to the glycosyltransferase 51 family.</text>
</comment>
<dbReference type="AlphaFoldDB" id="A0A1G1VSK4"/>
<keyword evidence="8" id="KW-0808">Transferase</keyword>
<evidence type="ECO:0000256" key="5">
    <source>
        <dbReference type="ARBA" id="ARBA00022645"/>
    </source>
</evidence>
<dbReference type="Pfam" id="PF00905">
    <property type="entry name" value="Transpeptidase"/>
    <property type="match status" value="1"/>
</dbReference>
<evidence type="ECO:0000313" key="20">
    <source>
        <dbReference type="EMBL" id="OGY18340.1"/>
    </source>
</evidence>
<dbReference type="Proteomes" id="UP000179233">
    <property type="component" value="Unassembled WGS sequence"/>
</dbReference>
<dbReference type="GO" id="GO:0009252">
    <property type="term" value="P:peptidoglycan biosynthetic process"/>
    <property type="evidence" value="ECO:0007669"/>
    <property type="project" value="UniProtKB-KW"/>
</dbReference>
<dbReference type="Gene3D" id="2.60.40.10">
    <property type="entry name" value="Immunoglobulins"/>
    <property type="match status" value="1"/>
</dbReference>
<dbReference type="GO" id="GO:0006508">
    <property type="term" value="P:proteolysis"/>
    <property type="evidence" value="ECO:0007669"/>
    <property type="project" value="UniProtKB-KW"/>
</dbReference>
<comment type="caution">
    <text evidence="20">The sequence shown here is derived from an EMBL/GenBank/DDBJ whole genome shotgun (WGS) entry which is preliminary data.</text>
</comment>
<evidence type="ECO:0000256" key="2">
    <source>
        <dbReference type="ARBA" id="ARBA00007090"/>
    </source>
</evidence>
<accession>A0A1G1VSK4</accession>
<sequence length="872" mass="96548">MFHHLPWRRAWRKRLQKIGFRKVGNSSSVRAKILRGVALLAFFSVLFLALVSSVLFAWYAKDLPRPDRVVRREGFATQILDREGKLLWDVYSEQRRIPVALDQVPVYLRQAVIAVEDKDFYTHEGFDPRGILRAVKNIILYRRLQGGSTLTQQLVKNVLLTSERTLPRKIKEFLLSVQIERRFSKDEILTMYLNEAPFGGTAWGVEAASEVYFGKKVSELSLIESAILAGFPQRPTAYSPFGPNPKAYLGRTREVLRRMREDGYINKDQEQEAETALSQITFAPTDTSILAPHFVMYVREKLAELYGDQVVEQGGLRVTTSLDLTLQEKAQQFVSEEISKVTGVHITNGAAVVMDPRSGEILAMVGSKDFWASDYDGQVNVSLALRQPGSAIKPVTYATAFGRGYTPATPIMDVQTEFPGRVPEEPYIPVNYDGNYHGPLSLRFALGSSINVPAVKILQLIGLRDMLTTAHEMGFTTLSPSQENMQRFGLSVTLGGGEVKLIDMVSAYSSLANGGLRVEPVSLLRVEDRSGKVLLEQKPLEGRRVLTGEVAFLINNVLSDNSARLITFGPNSLINISGSNIAVKTGTTNDRRDNWTVGWTNGTAVVGVWVGNNDNTPMREVASGVTGAAPIWRRIFLEVLRTRDDPPFSAPSGIETHKVDAVSGYPEHDGYPSRDESFIPGTLPSGEDPIHVKLKVCRSSGKLATSAQIANGDYEEKEFFVFQPPVVLSSEVQARWKKGIDEWATSQSDGRYHPPTELCEGQGEIVVRVKSPVDKTQLSSNDVAMDVEVFSDSSVEWVQIMVDGVVRDTLANRPFRTTMFLSDGRYTLKFRARSGGKEAESGELAIGVNVPWEVPPTPTPSPTLTPPPTPTP</sequence>
<keyword evidence="4" id="KW-1003">Cell membrane</keyword>
<dbReference type="InterPro" id="IPR012338">
    <property type="entry name" value="Beta-lactam/transpept-like"/>
</dbReference>
<feature type="compositionally biased region" description="Pro residues" evidence="17">
    <location>
        <begin position="853"/>
        <end position="872"/>
    </location>
</feature>
<feature type="region of interest" description="Disordered" evidence="17">
    <location>
        <begin position="848"/>
        <end position="872"/>
    </location>
</feature>
<protein>
    <submittedName>
        <fullName evidence="20">Uncharacterized protein</fullName>
    </submittedName>
</protein>
<keyword evidence="5" id="KW-0121">Carboxypeptidase</keyword>
<dbReference type="GO" id="GO:0008658">
    <property type="term" value="F:penicillin binding"/>
    <property type="evidence" value="ECO:0007669"/>
    <property type="project" value="InterPro"/>
</dbReference>
<comment type="catalytic activity">
    <reaction evidence="15">
        <text>Preferential cleavage: (Ac)2-L-Lys-D-Ala-|-D-Ala. Also transpeptidation of peptidyl-alanyl moieties that are N-acyl substituents of D-alanine.</text>
        <dbReference type="EC" id="3.4.16.4"/>
    </reaction>
</comment>
<dbReference type="InterPro" id="IPR013783">
    <property type="entry name" value="Ig-like_fold"/>
</dbReference>
<comment type="catalytic activity">
    <reaction evidence="16">
        <text>[GlcNAc-(1-&gt;4)-Mur2Ac(oyl-L-Ala-gamma-D-Glu-L-Lys-D-Ala-D-Ala)](n)-di-trans,octa-cis-undecaprenyl diphosphate + beta-D-GlcNAc-(1-&gt;4)-Mur2Ac(oyl-L-Ala-gamma-D-Glu-L-Lys-D-Ala-D-Ala)-di-trans,octa-cis-undecaprenyl diphosphate = [GlcNAc-(1-&gt;4)-Mur2Ac(oyl-L-Ala-gamma-D-Glu-L-Lys-D-Ala-D-Ala)](n+1)-di-trans,octa-cis-undecaprenyl diphosphate + di-trans,octa-cis-undecaprenyl diphosphate + H(+)</text>
        <dbReference type="Rhea" id="RHEA:23708"/>
        <dbReference type="Rhea" id="RHEA-COMP:9602"/>
        <dbReference type="Rhea" id="RHEA-COMP:9603"/>
        <dbReference type="ChEBI" id="CHEBI:15378"/>
        <dbReference type="ChEBI" id="CHEBI:58405"/>
        <dbReference type="ChEBI" id="CHEBI:60033"/>
        <dbReference type="ChEBI" id="CHEBI:78435"/>
        <dbReference type="EC" id="2.4.99.28"/>
    </reaction>
</comment>
<evidence type="ECO:0000256" key="11">
    <source>
        <dbReference type="ARBA" id="ARBA00022984"/>
    </source>
</evidence>
<evidence type="ECO:0000256" key="1">
    <source>
        <dbReference type="ARBA" id="ARBA00004236"/>
    </source>
</evidence>
<evidence type="ECO:0000256" key="3">
    <source>
        <dbReference type="ARBA" id="ARBA00007739"/>
    </source>
</evidence>
<keyword evidence="11" id="KW-0573">Peptidoglycan synthesis</keyword>
<organism evidence="20 21">
    <name type="scientific">Candidatus Chisholmbacteria bacterium RIFCSPHIGHO2_01_FULL_52_32</name>
    <dbReference type="NCBI Taxonomy" id="1797591"/>
    <lineage>
        <taxon>Bacteria</taxon>
        <taxon>Candidatus Chisholmiibacteriota</taxon>
    </lineage>
</organism>
<dbReference type="GO" id="GO:0009002">
    <property type="term" value="F:serine-type D-Ala-D-Ala carboxypeptidase activity"/>
    <property type="evidence" value="ECO:0007669"/>
    <property type="project" value="UniProtKB-EC"/>
</dbReference>
<dbReference type="EMBL" id="MHCJ01000003">
    <property type="protein sequence ID" value="OGY18340.1"/>
    <property type="molecule type" value="Genomic_DNA"/>
</dbReference>
<evidence type="ECO:0000256" key="9">
    <source>
        <dbReference type="ARBA" id="ARBA00022801"/>
    </source>
</evidence>
<dbReference type="GO" id="GO:0008955">
    <property type="term" value="F:peptidoglycan glycosyltransferase activity"/>
    <property type="evidence" value="ECO:0007669"/>
    <property type="project" value="UniProtKB-EC"/>
</dbReference>
<evidence type="ECO:0000259" key="18">
    <source>
        <dbReference type="Pfam" id="PF00905"/>
    </source>
</evidence>
<evidence type="ECO:0000256" key="10">
    <source>
        <dbReference type="ARBA" id="ARBA00022960"/>
    </source>
</evidence>
<evidence type="ECO:0000256" key="4">
    <source>
        <dbReference type="ARBA" id="ARBA00022475"/>
    </source>
</evidence>
<evidence type="ECO:0000259" key="19">
    <source>
        <dbReference type="Pfam" id="PF00912"/>
    </source>
</evidence>
<dbReference type="SUPFAM" id="SSF53955">
    <property type="entry name" value="Lysozyme-like"/>
    <property type="match status" value="1"/>
</dbReference>
<dbReference type="GO" id="GO:0005886">
    <property type="term" value="C:plasma membrane"/>
    <property type="evidence" value="ECO:0007669"/>
    <property type="project" value="UniProtKB-SubCell"/>
</dbReference>
<dbReference type="GO" id="GO:0030288">
    <property type="term" value="C:outer membrane-bounded periplasmic space"/>
    <property type="evidence" value="ECO:0007669"/>
    <property type="project" value="TreeGrafter"/>
</dbReference>
<keyword evidence="10" id="KW-0133">Cell shape</keyword>
<keyword evidence="7" id="KW-0328">Glycosyltransferase</keyword>
<name>A0A1G1VSK4_9BACT</name>
<evidence type="ECO:0000313" key="21">
    <source>
        <dbReference type="Proteomes" id="UP000179233"/>
    </source>
</evidence>
<evidence type="ECO:0000256" key="6">
    <source>
        <dbReference type="ARBA" id="ARBA00022670"/>
    </source>
</evidence>
<comment type="subcellular location">
    <subcellularLocation>
        <location evidence="1">Cell membrane</location>
    </subcellularLocation>
</comment>
<dbReference type="Gene3D" id="1.10.3810.10">
    <property type="entry name" value="Biosynthetic peptidoglycan transglycosylase-like"/>
    <property type="match status" value="1"/>
</dbReference>
<dbReference type="Pfam" id="PF00912">
    <property type="entry name" value="Transgly"/>
    <property type="match status" value="1"/>
</dbReference>
<dbReference type="SUPFAM" id="SSF56601">
    <property type="entry name" value="beta-lactamase/transpeptidase-like"/>
    <property type="match status" value="1"/>
</dbReference>
<comment type="similarity">
    <text evidence="2">In the C-terminal section; belongs to the transpeptidase family.</text>
</comment>
<dbReference type="Gene3D" id="3.40.710.10">
    <property type="entry name" value="DD-peptidase/beta-lactamase superfamily"/>
    <property type="match status" value="1"/>
</dbReference>
<dbReference type="InterPro" id="IPR036950">
    <property type="entry name" value="PBP_transglycosylase"/>
</dbReference>
<gene>
    <name evidence="20" type="ORF">A2786_02370</name>
</gene>
<evidence type="ECO:0000256" key="7">
    <source>
        <dbReference type="ARBA" id="ARBA00022676"/>
    </source>
</evidence>
<dbReference type="GO" id="GO:0008360">
    <property type="term" value="P:regulation of cell shape"/>
    <property type="evidence" value="ECO:0007669"/>
    <property type="project" value="UniProtKB-KW"/>
</dbReference>
<proteinExistence type="inferred from homology"/>
<evidence type="ECO:0000256" key="13">
    <source>
        <dbReference type="ARBA" id="ARBA00023268"/>
    </source>
</evidence>
<keyword evidence="12" id="KW-0472">Membrane</keyword>
<dbReference type="FunFam" id="1.10.3810.10:FF:000001">
    <property type="entry name" value="Penicillin-binding protein 1A"/>
    <property type="match status" value="1"/>
</dbReference>
<keyword evidence="6" id="KW-0645">Protease</keyword>
<dbReference type="InterPro" id="IPR050396">
    <property type="entry name" value="Glycosyltr_51/Transpeptidase"/>
</dbReference>
<feature type="domain" description="Penicillin-binding protein transpeptidase" evidence="18">
    <location>
        <begin position="349"/>
        <end position="635"/>
    </location>
</feature>
<dbReference type="InterPro" id="IPR001264">
    <property type="entry name" value="Glyco_trans_51"/>
</dbReference>
<feature type="domain" description="Glycosyl transferase family 51" evidence="19">
    <location>
        <begin position="88"/>
        <end position="259"/>
    </location>
</feature>
<evidence type="ECO:0000256" key="16">
    <source>
        <dbReference type="ARBA" id="ARBA00049902"/>
    </source>
</evidence>
<dbReference type="PANTHER" id="PTHR32282">
    <property type="entry name" value="BINDING PROTEIN TRANSPEPTIDASE, PUTATIVE-RELATED"/>
    <property type="match status" value="1"/>
</dbReference>
<dbReference type="InterPro" id="IPR023346">
    <property type="entry name" value="Lysozyme-like_dom_sf"/>
</dbReference>
<dbReference type="InterPro" id="IPR001460">
    <property type="entry name" value="PCN-bd_Tpept"/>
</dbReference>